<name>A0ABT2I8I6_9SPHN</name>
<protein>
    <recommendedName>
        <fullName evidence="3">Dihydrodipicolinate reductase</fullName>
    </recommendedName>
</protein>
<organism evidence="1 2">
    <name type="scientific">Novosphingobium mangrovi</name>
    <name type="common">ex Huang et al. 2023</name>
    <dbReference type="NCBI Taxonomy" id="2976432"/>
    <lineage>
        <taxon>Bacteria</taxon>
        <taxon>Pseudomonadati</taxon>
        <taxon>Pseudomonadota</taxon>
        <taxon>Alphaproteobacteria</taxon>
        <taxon>Sphingomonadales</taxon>
        <taxon>Sphingomonadaceae</taxon>
        <taxon>Novosphingobium</taxon>
    </lineage>
</organism>
<dbReference type="EMBL" id="JANZXA010000012">
    <property type="protein sequence ID" value="MCT2401132.1"/>
    <property type="molecule type" value="Genomic_DNA"/>
</dbReference>
<dbReference type="CDD" id="cd24146">
    <property type="entry name" value="nat-AmDH_N_like"/>
    <property type="match status" value="1"/>
</dbReference>
<dbReference type="RefSeq" id="WP_260047157.1">
    <property type="nucleotide sequence ID" value="NZ_JANZXA010000012.1"/>
</dbReference>
<gene>
    <name evidence="1" type="ORF">NZK81_16410</name>
</gene>
<keyword evidence="2" id="KW-1185">Reference proteome</keyword>
<accession>A0ABT2I8I6</accession>
<dbReference type="Gene3D" id="3.40.50.720">
    <property type="entry name" value="NAD(P)-binding Rossmann-like Domain"/>
    <property type="match status" value="1"/>
</dbReference>
<evidence type="ECO:0000313" key="1">
    <source>
        <dbReference type="EMBL" id="MCT2401132.1"/>
    </source>
</evidence>
<evidence type="ECO:0000313" key="2">
    <source>
        <dbReference type="Proteomes" id="UP001165583"/>
    </source>
</evidence>
<dbReference type="Proteomes" id="UP001165583">
    <property type="component" value="Unassembled WGS sequence"/>
</dbReference>
<comment type="caution">
    <text evidence="1">The sequence shown here is derived from an EMBL/GenBank/DDBJ whole genome shotgun (WGS) entry which is preliminary data.</text>
</comment>
<evidence type="ECO:0008006" key="3">
    <source>
        <dbReference type="Google" id="ProtNLM"/>
    </source>
</evidence>
<sequence length="351" mass="38130">MDKLRVIQWTTGKVGKLSMRGVLDDPHLDLVGVYAYSDDKCGTDAGTLCGRPETVTGIKATHDVDALLALGADSVLYTPFEADLDHIVTLLEAGLDVVSTNLLMNLGGVRGDVRERLEAACATGNSSFYVTGINPGWINAVLVSLTAPTRNVTSISLTESADCSVYESVETWGFLGMGEPGGATPALVERAHTWLIMFKDVVQRIGEAIGVTFDDIEFFCEYATAAEKVDLGWFCMEKGTNAALRGGWNGKVGGRTVTNLTVIWYLTKTLAEGWDLDDDQYHLVIDGEPHIDMRMRFTPPKHWGNHEWDTMTAMPAVNALHQIRAARPGVLGLLDVGLPHAPVGDWIRARG</sequence>
<reference evidence="1" key="1">
    <citation type="submission" date="2022-09" db="EMBL/GenBank/DDBJ databases">
        <title>Novosphingobium sp. Nov., a polycyclic aromatic hydrocarbon-degrading bacterium isolated form mangrove sediments in HongKong.</title>
        <authorList>
            <person name="Hu Z."/>
        </authorList>
    </citation>
    <scope>NUCLEOTIDE SEQUENCE</scope>
    <source>
        <strain evidence="1">HK4-1</strain>
    </source>
</reference>
<proteinExistence type="predicted"/>
<dbReference type="InterPro" id="IPR036291">
    <property type="entry name" value="NAD(P)-bd_dom_sf"/>
</dbReference>
<dbReference type="SUPFAM" id="SSF51735">
    <property type="entry name" value="NAD(P)-binding Rossmann-fold domains"/>
    <property type="match status" value="1"/>
</dbReference>